<dbReference type="SMART" id="SM00448">
    <property type="entry name" value="REC"/>
    <property type="match status" value="1"/>
</dbReference>
<name>A0ABW4N6R5_9CAUL</name>
<dbReference type="SUPFAM" id="SSF52172">
    <property type="entry name" value="CheY-like"/>
    <property type="match status" value="1"/>
</dbReference>
<dbReference type="InterPro" id="IPR050595">
    <property type="entry name" value="Bact_response_regulator"/>
</dbReference>
<accession>A0ABW4N6R5</accession>
<evidence type="ECO:0000256" key="1">
    <source>
        <dbReference type="ARBA" id="ARBA00022553"/>
    </source>
</evidence>
<reference evidence="5" key="1">
    <citation type="journal article" date="2019" name="Int. J. Syst. Evol. Microbiol.">
        <title>The Global Catalogue of Microorganisms (GCM) 10K type strain sequencing project: providing services to taxonomists for standard genome sequencing and annotation.</title>
        <authorList>
            <consortium name="The Broad Institute Genomics Platform"/>
            <consortium name="The Broad Institute Genome Sequencing Center for Infectious Disease"/>
            <person name="Wu L."/>
            <person name="Ma J."/>
        </authorList>
    </citation>
    <scope>NUCLEOTIDE SEQUENCE [LARGE SCALE GENOMIC DNA]</scope>
    <source>
        <strain evidence="5">DFY28</strain>
    </source>
</reference>
<feature type="modified residue" description="4-aspartylphosphate" evidence="2">
    <location>
        <position position="58"/>
    </location>
</feature>
<dbReference type="InterPro" id="IPR011006">
    <property type="entry name" value="CheY-like_superfamily"/>
</dbReference>
<proteinExistence type="predicted"/>
<sequence length="133" mass="14055">MDDADAPLVLYVEDEPAVLDLGVTALEEGGFRVERAASADDAIRALERHPAFRALVTDIDLPGGADGWDVARRARELLPEAAVIYTSGGSPHDWASKGVPGSIMLVKPFAMAQLVVAVSTAMLRPQSDTPSNS</sequence>
<evidence type="ECO:0000313" key="4">
    <source>
        <dbReference type="EMBL" id="MFD1785498.1"/>
    </source>
</evidence>
<dbReference type="EMBL" id="JBHUEY010000006">
    <property type="protein sequence ID" value="MFD1785498.1"/>
    <property type="molecule type" value="Genomic_DNA"/>
</dbReference>
<keyword evidence="5" id="KW-1185">Reference proteome</keyword>
<dbReference type="PROSITE" id="PS50110">
    <property type="entry name" value="RESPONSE_REGULATORY"/>
    <property type="match status" value="1"/>
</dbReference>
<dbReference type="Pfam" id="PF00072">
    <property type="entry name" value="Response_reg"/>
    <property type="match status" value="1"/>
</dbReference>
<dbReference type="PANTHER" id="PTHR44591:SF21">
    <property type="entry name" value="TWO-COMPONENT RESPONSE REGULATOR"/>
    <property type="match status" value="1"/>
</dbReference>
<dbReference type="InterPro" id="IPR001789">
    <property type="entry name" value="Sig_transdc_resp-reg_receiver"/>
</dbReference>
<dbReference type="PANTHER" id="PTHR44591">
    <property type="entry name" value="STRESS RESPONSE REGULATOR PROTEIN 1"/>
    <property type="match status" value="1"/>
</dbReference>
<dbReference type="Proteomes" id="UP001597237">
    <property type="component" value="Unassembled WGS sequence"/>
</dbReference>
<comment type="caution">
    <text evidence="4">The sequence shown here is derived from an EMBL/GenBank/DDBJ whole genome shotgun (WGS) entry which is preliminary data.</text>
</comment>
<evidence type="ECO:0000256" key="2">
    <source>
        <dbReference type="PROSITE-ProRule" id="PRU00169"/>
    </source>
</evidence>
<evidence type="ECO:0000259" key="3">
    <source>
        <dbReference type="PROSITE" id="PS50110"/>
    </source>
</evidence>
<dbReference type="Gene3D" id="3.40.50.2300">
    <property type="match status" value="1"/>
</dbReference>
<feature type="domain" description="Response regulatory" evidence="3">
    <location>
        <begin position="8"/>
        <end position="122"/>
    </location>
</feature>
<organism evidence="4 5">
    <name type="scientific">Phenylobacterium terrae</name>
    <dbReference type="NCBI Taxonomy" id="2665495"/>
    <lineage>
        <taxon>Bacteria</taxon>
        <taxon>Pseudomonadati</taxon>
        <taxon>Pseudomonadota</taxon>
        <taxon>Alphaproteobacteria</taxon>
        <taxon>Caulobacterales</taxon>
        <taxon>Caulobacteraceae</taxon>
        <taxon>Phenylobacterium</taxon>
    </lineage>
</organism>
<evidence type="ECO:0000313" key="5">
    <source>
        <dbReference type="Proteomes" id="UP001597237"/>
    </source>
</evidence>
<protein>
    <submittedName>
        <fullName evidence="4">Response regulator</fullName>
    </submittedName>
</protein>
<keyword evidence="1 2" id="KW-0597">Phosphoprotein</keyword>
<gene>
    <name evidence="4" type="ORF">ACFSC0_19015</name>
</gene>
<dbReference type="RefSeq" id="WP_377281558.1">
    <property type="nucleotide sequence ID" value="NZ_JBHRSI010000004.1"/>
</dbReference>